<organism evidence="1 2">
    <name type="scientific">Actinoallomurus acaciae</name>
    <dbReference type="NCBI Taxonomy" id="502577"/>
    <lineage>
        <taxon>Bacteria</taxon>
        <taxon>Bacillati</taxon>
        <taxon>Actinomycetota</taxon>
        <taxon>Actinomycetes</taxon>
        <taxon>Streptosporangiales</taxon>
        <taxon>Thermomonosporaceae</taxon>
        <taxon>Actinoallomurus</taxon>
    </lineage>
</organism>
<evidence type="ECO:0008006" key="3">
    <source>
        <dbReference type="Google" id="ProtNLM"/>
    </source>
</evidence>
<reference evidence="1 2" key="1">
    <citation type="submission" date="2024-09" db="EMBL/GenBank/DDBJ databases">
        <authorList>
            <person name="Sun Q."/>
            <person name="Mori K."/>
        </authorList>
    </citation>
    <scope>NUCLEOTIDE SEQUENCE [LARGE SCALE GENOMIC DNA]</scope>
    <source>
        <strain evidence="1 2">TBRC 0563</strain>
    </source>
</reference>
<gene>
    <name evidence="1" type="ORF">ACFFNX_03810</name>
</gene>
<name>A0ABV5Y8F3_9ACTN</name>
<sequence length="94" mass="10638">MEKSTGRFPPFVVRDGGGVEVAPVSGYMKELALSDMSVLTCRSYAFDLLRWFRVLWVLEVAWEKATGAEVDVLVGWMRTAGNPQRRRSRPHPGR</sequence>
<dbReference type="EMBL" id="JBHLZP010000014">
    <property type="protein sequence ID" value="MFB9831310.1"/>
    <property type="molecule type" value="Genomic_DNA"/>
</dbReference>
<proteinExistence type="predicted"/>
<protein>
    <recommendedName>
        <fullName evidence="3">Core-binding (CB) domain-containing protein</fullName>
    </recommendedName>
</protein>
<dbReference type="RefSeq" id="WP_378195136.1">
    <property type="nucleotide sequence ID" value="NZ_JBHLZP010000014.1"/>
</dbReference>
<dbReference type="Proteomes" id="UP001589627">
    <property type="component" value="Unassembled WGS sequence"/>
</dbReference>
<comment type="caution">
    <text evidence="1">The sequence shown here is derived from an EMBL/GenBank/DDBJ whole genome shotgun (WGS) entry which is preliminary data.</text>
</comment>
<keyword evidence="2" id="KW-1185">Reference proteome</keyword>
<evidence type="ECO:0000313" key="1">
    <source>
        <dbReference type="EMBL" id="MFB9831310.1"/>
    </source>
</evidence>
<accession>A0ABV5Y8F3</accession>
<evidence type="ECO:0000313" key="2">
    <source>
        <dbReference type="Proteomes" id="UP001589627"/>
    </source>
</evidence>